<dbReference type="InterPro" id="IPR006277">
    <property type="entry name" value="Sarcosine_oxidase_asu"/>
</dbReference>
<dbReference type="Proteomes" id="UP001215503">
    <property type="component" value="Unassembled WGS sequence"/>
</dbReference>
<dbReference type="InterPro" id="IPR006222">
    <property type="entry name" value="GCVT_N"/>
</dbReference>
<dbReference type="SUPFAM" id="SSF101790">
    <property type="entry name" value="Aminomethyltransferase beta-barrel domain"/>
    <property type="match status" value="1"/>
</dbReference>
<dbReference type="SUPFAM" id="SSF51905">
    <property type="entry name" value="FAD/NAD(P)-binding domain"/>
    <property type="match status" value="1"/>
</dbReference>
<dbReference type="Pfam" id="PF12831">
    <property type="entry name" value="FAD_oxidored"/>
    <property type="match status" value="1"/>
</dbReference>
<keyword evidence="2" id="KW-0560">Oxidoreductase</keyword>
<evidence type="ECO:0000313" key="7">
    <source>
        <dbReference type="Proteomes" id="UP001215503"/>
    </source>
</evidence>
<dbReference type="InterPro" id="IPR041117">
    <property type="entry name" value="SoxA_A3"/>
</dbReference>
<evidence type="ECO:0000259" key="5">
    <source>
        <dbReference type="Pfam" id="PF17806"/>
    </source>
</evidence>
<dbReference type="Pfam" id="PF01571">
    <property type="entry name" value="GCV_T"/>
    <property type="match status" value="1"/>
</dbReference>
<dbReference type="Gene3D" id="3.30.1360.120">
    <property type="entry name" value="Probable tRNA modification gtpase trme, domain 1"/>
    <property type="match status" value="1"/>
</dbReference>
<dbReference type="Pfam" id="PF08669">
    <property type="entry name" value="GCV_T_C"/>
    <property type="match status" value="1"/>
</dbReference>
<protein>
    <submittedName>
        <fullName evidence="6">Sarcosine oxidase subunit alpha family protein</fullName>
    </submittedName>
</protein>
<dbReference type="RefSeq" id="WP_275820923.1">
    <property type="nucleotide sequence ID" value="NZ_JARHUD010000003.1"/>
</dbReference>
<dbReference type="PRINTS" id="PR00469">
    <property type="entry name" value="PNDRDTASEII"/>
</dbReference>
<dbReference type="InterPro" id="IPR036188">
    <property type="entry name" value="FAD/NAD-bd_sf"/>
</dbReference>
<comment type="similarity">
    <text evidence="1">Belongs to the GcvT family.</text>
</comment>
<dbReference type="InterPro" id="IPR042204">
    <property type="entry name" value="2Fe-2S-bd_N"/>
</dbReference>
<dbReference type="InterPro" id="IPR029043">
    <property type="entry name" value="GcvT/YgfZ_C"/>
</dbReference>
<reference evidence="6 7" key="1">
    <citation type="submission" date="2023-03" db="EMBL/GenBank/DDBJ databases">
        <title>Fodinicurvata sp. CAU 1616 isolated from sea sendiment.</title>
        <authorList>
            <person name="Kim W."/>
        </authorList>
    </citation>
    <scope>NUCLEOTIDE SEQUENCE [LARGE SCALE GENOMIC DNA]</scope>
    <source>
        <strain evidence="6 7">CAU 1616</strain>
    </source>
</reference>
<dbReference type="Pfam" id="PF17806">
    <property type="entry name" value="SO_alpha_A3"/>
    <property type="match status" value="1"/>
</dbReference>
<feature type="domain" description="GCVT N-terminal" evidence="3">
    <location>
        <begin position="622"/>
        <end position="892"/>
    </location>
</feature>
<feature type="domain" description="SoxA A3" evidence="5">
    <location>
        <begin position="524"/>
        <end position="607"/>
    </location>
</feature>
<name>A0ABT5YKN8_9PROT</name>
<dbReference type="SUPFAM" id="SSF103025">
    <property type="entry name" value="Folate-binding domain"/>
    <property type="match status" value="1"/>
</dbReference>
<dbReference type="PANTHER" id="PTHR43757">
    <property type="entry name" value="AMINOMETHYLTRANSFERASE"/>
    <property type="match status" value="1"/>
</dbReference>
<dbReference type="PANTHER" id="PTHR43757:SF2">
    <property type="entry name" value="AMINOMETHYLTRANSFERASE, MITOCHONDRIAL"/>
    <property type="match status" value="1"/>
</dbReference>
<evidence type="ECO:0000259" key="3">
    <source>
        <dbReference type="Pfam" id="PF01571"/>
    </source>
</evidence>
<comment type="caution">
    <text evidence="6">The sequence shown here is derived from an EMBL/GenBank/DDBJ whole genome shotgun (WGS) entry which is preliminary data.</text>
</comment>
<gene>
    <name evidence="6" type="ORF">P2G67_05720</name>
</gene>
<dbReference type="InterPro" id="IPR027266">
    <property type="entry name" value="TrmE/GcvT-like"/>
</dbReference>
<dbReference type="Gene3D" id="1.10.10.1100">
    <property type="entry name" value="BFD-like [2Fe-2S]-binding domain"/>
    <property type="match status" value="1"/>
</dbReference>
<proteinExistence type="inferred from homology"/>
<evidence type="ECO:0000256" key="2">
    <source>
        <dbReference type="ARBA" id="ARBA00023002"/>
    </source>
</evidence>
<dbReference type="Pfam" id="PF13510">
    <property type="entry name" value="Fer2_4"/>
    <property type="match status" value="1"/>
</dbReference>
<dbReference type="InterPro" id="IPR013977">
    <property type="entry name" value="GcvT_C"/>
</dbReference>
<feature type="domain" description="Aminomethyltransferase C-terminal" evidence="4">
    <location>
        <begin position="912"/>
        <end position="998"/>
    </location>
</feature>
<accession>A0ABT5YKN8</accession>
<dbReference type="NCBIfam" id="TIGR01372">
    <property type="entry name" value="soxA"/>
    <property type="match status" value="1"/>
</dbReference>
<keyword evidence="7" id="KW-1185">Reference proteome</keyword>
<dbReference type="Gene3D" id="3.50.50.60">
    <property type="entry name" value="FAD/NAD(P)-binding domain"/>
    <property type="match status" value="1"/>
</dbReference>
<organism evidence="6 7">
    <name type="scientific">Aquibaculum arenosum</name>
    <dbReference type="NCBI Taxonomy" id="3032591"/>
    <lineage>
        <taxon>Bacteria</taxon>
        <taxon>Pseudomonadati</taxon>
        <taxon>Pseudomonadota</taxon>
        <taxon>Alphaproteobacteria</taxon>
        <taxon>Rhodospirillales</taxon>
        <taxon>Rhodovibrionaceae</taxon>
        <taxon>Aquibaculum</taxon>
    </lineage>
</organism>
<dbReference type="Gene3D" id="3.10.20.440">
    <property type="entry name" value="2Fe-2S iron-sulphur cluster binding domain, sarcosine oxidase, alpha subunit, N-terminal domain"/>
    <property type="match status" value="1"/>
</dbReference>
<sequence length="1006" mass="109611">MAQSFRLPEGGVIDRSKSLRFSFDGRSYEGHPGDTLASALLANGVHLVGRSFKYHRPRGIFSAGAEEPNALVQLGEDPRTDPNQRATQVELFDGLTAMPQHCWPSLEFDLNETASLASRFLPSGFYYKTFMWPNWKLFEGPIRHAAGLGRAPRLPDPDRYDKTYAHCDLLVVGGGPAGLAAALAAGRRGARVLLVEQDSTLGGHLLSSPDSEIDGQPAAEWVEAARAELESLPEVRVLTRSTCFAYYDHNFLGVLEKVTDHYAPYSRPQHLPRQRMWKVRAAQVVLASGAIERPPVFRDNDRPGIMLASAASAYLRRWGVKPGGRALVLTNNDSGYRAALDLKNAGVDLAAVIDLRLAAEGPLSAQARDEGIPIRSGHAVTGTQGHLRLRKAFVAPMDGEGRRVFGGGEPIECDLLAVSGGWNPTVHLFCQSKGSLEWDEQLACFRPARSMQRNQAVVGGANGTFALGEALREAHAAGLQAAEAAGFAGSGSERQAPRAGGEGDFLPLREIYLVPSIQPVGQGGKHFVDQQHDVAASDLLLALREGYRSIEHVKRYTTTGMATDQGKTSNVNAIGIVAEHLGKPVPEVGVTTFRPPYTAVTFGAFAGRDVDGLLDPERTTPMHGWHQAQGAAFEDVGQWKRAWYYPRPGEDMHTAVAREVKATRDSLGILDATTLGKIEVRGPDAARFLDLVYTNMFSTLKVGRCRYGLMLKEDGMVFDDGVTSRLAEDRFLMTTTTGGAANVLDWLEEWLQTEWPEMKVYLTSVTEQWATMTISGPKAKALLGEVSDLKLDSETFPHMSFAEGRVAGVKARVFRISFTGEMSFEINVPARYGLAVWETLIRAGAKYAITPYGTEAMHVLRAEKGFIIVGQETDGSVTPLDLGMNWIVSKKKPDFLGRRSLFRPDMQKPDRKQLVGIETEDGREVLPEGAQLVESNGAARPPVPMVGHVTSSYWSPNCGKAIALALVKGGQARMGQRLYAPLADRTVACTITEPVFFDKAGERLHG</sequence>
<dbReference type="InterPro" id="IPR041854">
    <property type="entry name" value="BFD-like_2Fe2S-bd_dom_sf"/>
</dbReference>
<dbReference type="PIRSF" id="PIRSF037980">
    <property type="entry name" value="SoxA"/>
    <property type="match status" value="1"/>
</dbReference>
<evidence type="ECO:0000256" key="1">
    <source>
        <dbReference type="ARBA" id="ARBA00008609"/>
    </source>
</evidence>
<evidence type="ECO:0000259" key="4">
    <source>
        <dbReference type="Pfam" id="PF08669"/>
    </source>
</evidence>
<dbReference type="InterPro" id="IPR028896">
    <property type="entry name" value="GcvT/YgfZ/DmdA"/>
</dbReference>
<dbReference type="EMBL" id="JARHUD010000003">
    <property type="protein sequence ID" value="MDF2095467.1"/>
    <property type="molecule type" value="Genomic_DNA"/>
</dbReference>
<evidence type="ECO:0000313" key="6">
    <source>
        <dbReference type="EMBL" id="MDF2095467.1"/>
    </source>
</evidence>